<comment type="caution">
    <text evidence="2">The sequence shown here is derived from an EMBL/GenBank/DDBJ whole genome shotgun (WGS) entry which is preliminary data.</text>
</comment>
<protein>
    <submittedName>
        <fullName evidence="2">Uncharacterized protein</fullName>
    </submittedName>
</protein>
<evidence type="ECO:0000313" key="3">
    <source>
        <dbReference type="Proteomes" id="UP000029590"/>
    </source>
</evidence>
<name>A0AAW3EZW5_BURGA</name>
<sequence length="73" mass="8593">MRYMIVIAVLEIVAIVVVMALCIAARRADTRTERMLTREEIEARRRPADAQRRRPASAAARWLRRLFDDGRRR</sequence>
<evidence type="ECO:0000256" key="1">
    <source>
        <dbReference type="SAM" id="Phobius"/>
    </source>
</evidence>
<reference evidence="2 3" key="1">
    <citation type="submission" date="2014-04" db="EMBL/GenBank/DDBJ databases">
        <authorList>
            <person name="Bishop-Lilly K.A."/>
            <person name="Broomall S.M."/>
            <person name="Chain P.S."/>
            <person name="Chertkov O."/>
            <person name="Coyne S.R."/>
            <person name="Daligault H.E."/>
            <person name="Davenport K.W."/>
            <person name="Erkkila T."/>
            <person name="Frey K.G."/>
            <person name="Gibbons H.S."/>
            <person name="Gu W."/>
            <person name="Jaissle J."/>
            <person name="Johnson S.L."/>
            <person name="Koroleva G.I."/>
            <person name="Ladner J.T."/>
            <person name="Lo C.-C."/>
            <person name="Minogue T.D."/>
            <person name="Munk C."/>
            <person name="Palacios G.F."/>
            <person name="Redden C.L."/>
            <person name="Rosenzweig C.N."/>
            <person name="Scholz M.B."/>
            <person name="Teshima H."/>
            <person name="Xu Y."/>
        </authorList>
    </citation>
    <scope>NUCLEOTIDE SEQUENCE [LARGE SCALE GENOMIC DNA]</scope>
    <source>
        <strain evidence="3">gladioli</strain>
    </source>
</reference>
<gene>
    <name evidence="2" type="ORF">DM48_2335</name>
</gene>
<keyword evidence="1" id="KW-0812">Transmembrane</keyword>
<proteinExistence type="predicted"/>
<accession>A0AAW3EZW5</accession>
<dbReference type="AlphaFoldDB" id="A0AAW3EZW5"/>
<dbReference type="RefSeq" id="WP_036056007.1">
    <property type="nucleotide sequence ID" value="NZ_CADEPT010000002.1"/>
</dbReference>
<dbReference type="EMBL" id="JPGG01000016">
    <property type="protein sequence ID" value="KGC14257.1"/>
    <property type="molecule type" value="Genomic_DNA"/>
</dbReference>
<evidence type="ECO:0000313" key="2">
    <source>
        <dbReference type="EMBL" id="KGC14257.1"/>
    </source>
</evidence>
<keyword evidence="1" id="KW-1133">Transmembrane helix</keyword>
<dbReference type="KEGG" id="bgo:BM43_5431"/>
<feature type="transmembrane region" description="Helical" evidence="1">
    <location>
        <begin position="6"/>
        <end position="25"/>
    </location>
</feature>
<dbReference type="Proteomes" id="UP000029590">
    <property type="component" value="Unassembled WGS sequence"/>
</dbReference>
<keyword evidence="1" id="KW-0472">Membrane</keyword>
<organism evidence="2 3">
    <name type="scientific">Burkholderia gladioli</name>
    <name type="common">Pseudomonas marginata</name>
    <name type="synonym">Phytomonas marginata</name>
    <dbReference type="NCBI Taxonomy" id="28095"/>
    <lineage>
        <taxon>Bacteria</taxon>
        <taxon>Pseudomonadati</taxon>
        <taxon>Pseudomonadota</taxon>
        <taxon>Betaproteobacteria</taxon>
        <taxon>Burkholderiales</taxon>
        <taxon>Burkholderiaceae</taxon>
        <taxon>Burkholderia</taxon>
    </lineage>
</organism>